<dbReference type="GO" id="GO:0005634">
    <property type="term" value="C:nucleus"/>
    <property type="evidence" value="ECO:0007669"/>
    <property type="project" value="UniProtKB-SubCell"/>
</dbReference>
<dbReference type="GO" id="GO:0030182">
    <property type="term" value="P:neuron differentiation"/>
    <property type="evidence" value="ECO:0007669"/>
    <property type="project" value="TreeGrafter"/>
</dbReference>
<protein>
    <submittedName>
        <fullName evidence="7">CSON010173 protein</fullName>
    </submittedName>
</protein>
<dbReference type="FunFam" id="1.10.30.10:FF:000002">
    <property type="entry name" value="transcription factor Sox-2"/>
    <property type="match status" value="1"/>
</dbReference>
<dbReference type="GO" id="GO:0001228">
    <property type="term" value="F:DNA-binding transcription activator activity, RNA polymerase II-specific"/>
    <property type="evidence" value="ECO:0007669"/>
    <property type="project" value="TreeGrafter"/>
</dbReference>
<dbReference type="Gene3D" id="1.10.30.10">
    <property type="entry name" value="High mobility group box domain"/>
    <property type="match status" value="1"/>
</dbReference>
<dbReference type="Pfam" id="PF00505">
    <property type="entry name" value="HMG_box"/>
    <property type="match status" value="1"/>
</dbReference>
<comment type="subcellular location">
    <subcellularLocation>
        <location evidence="1">Nucleus</location>
    </subcellularLocation>
</comment>
<evidence type="ECO:0000256" key="4">
    <source>
        <dbReference type="PROSITE-ProRule" id="PRU00267"/>
    </source>
</evidence>
<reference evidence="7" key="1">
    <citation type="submission" date="2018-04" db="EMBL/GenBank/DDBJ databases">
        <authorList>
            <person name="Go L.Y."/>
            <person name="Mitchell J.A."/>
        </authorList>
    </citation>
    <scope>NUCLEOTIDE SEQUENCE</scope>
    <source>
        <tissue evidence="7">Whole organism</tissue>
    </source>
</reference>
<dbReference type="InterPro" id="IPR036910">
    <property type="entry name" value="HMG_box_dom_sf"/>
</dbReference>
<proteinExistence type="predicted"/>
<dbReference type="InterPro" id="IPR009071">
    <property type="entry name" value="HMG_box_dom"/>
</dbReference>
<dbReference type="VEuPathDB" id="VectorBase:CSON010173"/>
<dbReference type="EMBL" id="UFQT01000040">
    <property type="protein sequence ID" value="SSX18637.1"/>
    <property type="molecule type" value="Genomic_DNA"/>
</dbReference>
<reference evidence="8" key="2">
    <citation type="submission" date="2018-07" db="EMBL/GenBank/DDBJ databases">
        <authorList>
            <person name="Quirk P.G."/>
            <person name="Krulwich T.A."/>
        </authorList>
    </citation>
    <scope>NUCLEOTIDE SEQUENCE</scope>
</reference>
<dbReference type="AlphaFoldDB" id="A0A336K186"/>
<dbReference type="GO" id="GO:0007420">
    <property type="term" value="P:brain development"/>
    <property type="evidence" value="ECO:0007669"/>
    <property type="project" value="TreeGrafter"/>
</dbReference>
<dbReference type="CDD" id="cd22029">
    <property type="entry name" value="HMG-box_SoxC"/>
    <property type="match status" value="1"/>
</dbReference>
<gene>
    <name evidence="7" type="primary">CSON010173</name>
</gene>
<dbReference type="SMART" id="SM00398">
    <property type="entry name" value="HMG"/>
    <property type="match status" value="1"/>
</dbReference>
<accession>A0A336K186</accession>
<dbReference type="InterPro" id="IPR050140">
    <property type="entry name" value="SRY-related_HMG-box_TF-like"/>
</dbReference>
<evidence type="ECO:0000313" key="7">
    <source>
        <dbReference type="EMBL" id="SSW98251.1"/>
    </source>
</evidence>
<dbReference type="PANTHER" id="PTHR10270:SF323">
    <property type="entry name" value="TRANSCRIPTION FACTOR SOX-14-RELATED"/>
    <property type="match status" value="1"/>
</dbReference>
<evidence type="ECO:0000256" key="3">
    <source>
        <dbReference type="ARBA" id="ARBA00023242"/>
    </source>
</evidence>
<dbReference type="SUPFAM" id="SSF47095">
    <property type="entry name" value="HMG-box"/>
    <property type="match status" value="1"/>
</dbReference>
<dbReference type="PROSITE" id="PS50118">
    <property type="entry name" value="HMG_BOX_2"/>
    <property type="match status" value="1"/>
</dbReference>
<name>A0A336K186_CULSO</name>
<dbReference type="EMBL" id="UFQS01000040">
    <property type="protein sequence ID" value="SSW98251.1"/>
    <property type="molecule type" value="Genomic_DNA"/>
</dbReference>
<feature type="region of interest" description="Disordered" evidence="5">
    <location>
        <begin position="138"/>
        <end position="216"/>
    </location>
</feature>
<evidence type="ECO:0000256" key="5">
    <source>
        <dbReference type="SAM" id="MobiDB-lite"/>
    </source>
</evidence>
<keyword evidence="2 4" id="KW-0238">DNA-binding</keyword>
<feature type="DNA-binding region" description="HMG box" evidence="4">
    <location>
        <begin position="76"/>
        <end position="144"/>
    </location>
</feature>
<evidence type="ECO:0000256" key="2">
    <source>
        <dbReference type="ARBA" id="ARBA00023125"/>
    </source>
</evidence>
<organism evidence="7">
    <name type="scientific">Culicoides sonorensis</name>
    <name type="common">Biting midge</name>
    <dbReference type="NCBI Taxonomy" id="179676"/>
    <lineage>
        <taxon>Eukaryota</taxon>
        <taxon>Metazoa</taxon>
        <taxon>Ecdysozoa</taxon>
        <taxon>Arthropoda</taxon>
        <taxon>Hexapoda</taxon>
        <taxon>Insecta</taxon>
        <taxon>Pterygota</taxon>
        <taxon>Neoptera</taxon>
        <taxon>Endopterygota</taxon>
        <taxon>Diptera</taxon>
        <taxon>Nematocera</taxon>
        <taxon>Chironomoidea</taxon>
        <taxon>Ceratopogonidae</taxon>
        <taxon>Ceratopogoninae</taxon>
        <taxon>Culicoides</taxon>
        <taxon>Monoculicoides</taxon>
    </lineage>
</organism>
<feature type="compositionally biased region" description="Low complexity" evidence="5">
    <location>
        <begin position="154"/>
        <end position="216"/>
    </location>
</feature>
<evidence type="ECO:0000313" key="8">
    <source>
        <dbReference type="EMBL" id="SSX18637.1"/>
    </source>
</evidence>
<dbReference type="GO" id="GO:0000122">
    <property type="term" value="P:negative regulation of transcription by RNA polymerase II"/>
    <property type="evidence" value="ECO:0007669"/>
    <property type="project" value="TreeGrafter"/>
</dbReference>
<sequence>MVPQLNSNTHMLVVDPLKSSQQQKQKSAIMDFGMGCSSENNNGCNSVIFGSQLIDQNSSTPYSDATQTKKHCPGHIKRPMNPFMVWSQIERRKICEVTPDMHNAVISKSLGARWKALSDAEKQPFIDEAERLRKLHQQEYPAYKYRPKKKQIKGGSTSSGGKSSPSSASSSHSSTSTANSNNTKSKSRRGSNSSSGRVSKNDSNNNRSSNISSSTNSKLRIKLALDTTDTYNIINEATISPRGQHLSIFPNQNSPNSPESAAYFDENSLVSPEPSLTEQNLNVFDSDMNCLDYSSIDERSMITTYDTTAEDIITHQGPANNHIRLYLGDDECIGTKDSSSKFMFDPDTVNEYMTSSAVGATAVEPNLNSINRLNMKCVISNDIGSTVTLNSLSGIDQYASITDQIQASTANSLFSNVNIGGNNVNLFSYTAKTENTTPIMANVIDDFFGGMGASDFNDLDFNQLESTSSCSGSHLDFSGIGTQDVLTECGIPISSFNTL</sequence>
<feature type="domain" description="HMG box" evidence="6">
    <location>
        <begin position="76"/>
        <end position="144"/>
    </location>
</feature>
<dbReference type="PANTHER" id="PTHR10270">
    <property type="entry name" value="SOX TRANSCRIPTION FACTOR"/>
    <property type="match status" value="1"/>
</dbReference>
<evidence type="ECO:0000259" key="6">
    <source>
        <dbReference type="PROSITE" id="PS50118"/>
    </source>
</evidence>
<evidence type="ECO:0000256" key="1">
    <source>
        <dbReference type="ARBA" id="ARBA00004123"/>
    </source>
</evidence>
<keyword evidence="3 4" id="KW-0539">Nucleus</keyword>
<dbReference type="GO" id="GO:0000978">
    <property type="term" value="F:RNA polymerase II cis-regulatory region sequence-specific DNA binding"/>
    <property type="evidence" value="ECO:0007669"/>
    <property type="project" value="TreeGrafter"/>
</dbReference>